<keyword evidence="6" id="KW-0808">Transferase</keyword>
<evidence type="ECO:0000313" key="16">
    <source>
        <dbReference type="Proteomes" id="UP000293638"/>
    </source>
</evidence>
<evidence type="ECO:0000256" key="3">
    <source>
        <dbReference type="ARBA" id="ARBA00004236"/>
    </source>
</evidence>
<evidence type="ECO:0000256" key="1">
    <source>
        <dbReference type="ARBA" id="ARBA00000085"/>
    </source>
</evidence>
<feature type="domain" description="Histidine kinase" evidence="14">
    <location>
        <begin position="268"/>
        <end position="482"/>
    </location>
</feature>
<feature type="transmembrane region" description="Helical" evidence="13">
    <location>
        <begin position="171"/>
        <end position="190"/>
    </location>
</feature>
<dbReference type="FunFam" id="3.30.565.10:FF:000006">
    <property type="entry name" value="Sensor histidine kinase WalK"/>
    <property type="match status" value="1"/>
</dbReference>
<dbReference type="InterPro" id="IPR003594">
    <property type="entry name" value="HATPase_dom"/>
</dbReference>
<dbReference type="PANTHER" id="PTHR45436">
    <property type="entry name" value="SENSOR HISTIDINE KINASE YKOH"/>
    <property type="match status" value="1"/>
</dbReference>
<keyword evidence="16" id="KW-1185">Reference proteome</keyword>
<dbReference type="PRINTS" id="PR00344">
    <property type="entry name" value="BCTRLSENSOR"/>
</dbReference>
<comment type="cofactor">
    <cofactor evidence="2">
        <name>a divalent metal cation</name>
        <dbReference type="ChEBI" id="CHEBI:60240"/>
    </cofactor>
</comment>
<dbReference type="EMBL" id="SGXD01000002">
    <property type="protein sequence ID" value="RZS90177.1"/>
    <property type="molecule type" value="Genomic_DNA"/>
</dbReference>
<accession>A0A4Q7NSU3</accession>
<dbReference type="Gene3D" id="3.30.565.10">
    <property type="entry name" value="Histidine kinase-like ATPase, C-terminal domain"/>
    <property type="match status" value="1"/>
</dbReference>
<evidence type="ECO:0000256" key="7">
    <source>
        <dbReference type="ARBA" id="ARBA00022692"/>
    </source>
</evidence>
<dbReference type="AlphaFoldDB" id="A0A4Q7NSU3"/>
<evidence type="ECO:0000256" key="4">
    <source>
        <dbReference type="ARBA" id="ARBA00012438"/>
    </source>
</evidence>
<dbReference type="InterPro" id="IPR003661">
    <property type="entry name" value="HisK_dim/P_dom"/>
</dbReference>
<dbReference type="InterPro" id="IPR036097">
    <property type="entry name" value="HisK_dim/P_sf"/>
</dbReference>
<dbReference type="EC" id="2.7.13.3" evidence="4"/>
<gene>
    <name evidence="15" type="ORF">EV189_1960</name>
</gene>
<dbReference type="PANTHER" id="PTHR45436:SF5">
    <property type="entry name" value="SENSOR HISTIDINE KINASE TRCS"/>
    <property type="match status" value="1"/>
</dbReference>
<protein>
    <recommendedName>
        <fullName evidence="4">histidine kinase</fullName>
        <ecNumber evidence="4">2.7.13.3</ecNumber>
    </recommendedName>
</protein>
<keyword evidence="10" id="KW-0902">Two-component regulatory system</keyword>
<evidence type="ECO:0000256" key="12">
    <source>
        <dbReference type="SAM" id="MobiDB-lite"/>
    </source>
</evidence>
<name>A0A4Q7NSU3_9ACTN</name>
<dbReference type="PROSITE" id="PS51257">
    <property type="entry name" value="PROKAR_LIPOPROTEIN"/>
    <property type="match status" value="1"/>
</dbReference>
<keyword evidence="8 15" id="KW-0418">Kinase</keyword>
<dbReference type="InterPro" id="IPR004358">
    <property type="entry name" value="Sig_transdc_His_kin-like_C"/>
</dbReference>
<evidence type="ECO:0000256" key="9">
    <source>
        <dbReference type="ARBA" id="ARBA00022989"/>
    </source>
</evidence>
<dbReference type="Pfam" id="PF00512">
    <property type="entry name" value="HisKA"/>
    <property type="match status" value="1"/>
</dbReference>
<evidence type="ECO:0000256" key="10">
    <source>
        <dbReference type="ARBA" id="ARBA00023012"/>
    </source>
</evidence>
<dbReference type="GO" id="GO:0005886">
    <property type="term" value="C:plasma membrane"/>
    <property type="evidence" value="ECO:0007669"/>
    <property type="project" value="UniProtKB-SubCell"/>
</dbReference>
<dbReference type="OrthoDB" id="5242752at2"/>
<evidence type="ECO:0000256" key="5">
    <source>
        <dbReference type="ARBA" id="ARBA00022553"/>
    </source>
</evidence>
<keyword evidence="7 13" id="KW-0812">Transmembrane</keyword>
<dbReference type="Gene3D" id="6.10.340.10">
    <property type="match status" value="1"/>
</dbReference>
<dbReference type="Pfam" id="PF02518">
    <property type="entry name" value="HATPase_c"/>
    <property type="match status" value="1"/>
</dbReference>
<dbReference type="SMART" id="SM00387">
    <property type="entry name" value="HATPase_c"/>
    <property type="match status" value="1"/>
</dbReference>
<comment type="subcellular location">
    <subcellularLocation>
        <location evidence="3">Cell membrane</location>
    </subcellularLocation>
</comment>
<dbReference type="InterPro" id="IPR036890">
    <property type="entry name" value="HATPase_C_sf"/>
</dbReference>
<dbReference type="GO" id="GO:0005509">
    <property type="term" value="F:calcium ion binding"/>
    <property type="evidence" value="ECO:0007669"/>
    <property type="project" value="UniProtKB-ARBA"/>
</dbReference>
<comment type="caution">
    <text evidence="15">The sequence shown here is derived from an EMBL/GenBank/DDBJ whole genome shotgun (WGS) entry which is preliminary data.</text>
</comment>
<dbReference type="InterPro" id="IPR050428">
    <property type="entry name" value="TCS_sensor_his_kinase"/>
</dbReference>
<evidence type="ECO:0000256" key="11">
    <source>
        <dbReference type="ARBA" id="ARBA00023136"/>
    </source>
</evidence>
<dbReference type="PROSITE" id="PS50109">
    <property type="entry name" value="HIS_KIN"/>
    <property type="match status" value="1"/>
</dbReference>
<evidence type="ECO:0000313" key="15">
    <source>
        <dbReference type="EMBL" id="RZS90177.1"/>
    </source>
</evidence>
<reference evidence="15 16" key="1">
    <citation type="submission" date="2019-02" db="EMBL/GenBank/DDBJ databases">
        <title>Genomic Encyclopedia of Type Strains, Phase IV (KMG-IV): sequencing the most valuable type-strain genomes for metagenomic binning, comparative biology and taxonomic classification.</title>
        <authorList>
            <person name="Goeker M."/>
        </authorList>
    </citation>
    <scope>NUCLEOTIDE SEQUENCE [LARGE SCALE GENOMIC DNA]</scope>
    <source>
        <strain evidence="15 16">DSM 45622</strain>
    </source>
</reference>
<proteinExistence type="predicted"/>
<dbReference type="InterPro" id="IPR005467">
    <property type="entry name" value="His_kinase_dom"/>
</dbReference>
<feature type="region of interest" description="Disordered" evidence="12">
    <location>
        <begin position="46"/>
        <end position="70"/>
    </location>
</feature>
<dbReference type="Proteomes" id="UP000293638">
    <property type="component" value="Unassembled WGS sequence"/>
</dbReference>
<dbReference type="Gene3D" id="1.10.287.130">
    <property type="match status" value="1"/>
</dbReference>
<dbReference type="CDD" id="cd00082">
    <property type="entry name" value="HisKA"/>
    <property type="match status" value="1"/>
</dbReference>
<dbReference type="SMART" id="SM00388">
    <property type="entry name" value="HisKA"/>
    <property type="match status" value="1"/>
</dbReference>
<evidence type="ECO:0000256" key="8">
    <source>
        <dbReference type="ARBA" id="ARBA00022777"/>
    </source>
</evidence>
<evidence type="ECO:0000256" key="2">
    <source>
        <dbReference type="ARBA" id="ARBA00001968"/>
    </source>
</evidence>
<dbReference type="GO" id="GO:0000155">
    <property type="term" value="F:phosphorelay sensor kinase activity"/>
    <property type="evidence" value="ECO:0007669"/>
    <property type="project" value="InterPro"/>
</dbReference>
<dbReference type="FunFam" id="1.10.287.130:FF:000001">
    <property type="entry name" value="Two-component sensor histidine kinase"/>
    <property type="match status" value="1"/>
</dbReference>
<keyword evidence="9 13" id="KW-1133">Transmembrane helix</keyword>
<keyword evidence="5" id="KW-0597">Phosphoprotein</keyword>
<dbReference type="SUPFAM" id="SSF55874">
    <property type="entry name" value="ATPase domain of HSP90 chaperone/DNA topoisomerase II/histidine kinase"/>
    <property type="match status" value="1"/>
</dbReference>
<sequence>MRLPGRSLRTRLLLLLAVVTSLACLLVGSLALVAIDHSLRGNLDRQLTAQPGGGGQRHEVPPPGADPGCGTVRVPSRPNSVFACISDGTVEDARVFPAGSSFGSSGTALTRTSVFLSVPATDERRPVTRSVPGLGDYRLVAFGTPSTGVVRVIGYPLAEVTRQVHQVALDILLVSLGTVLLVVLGGAALLRRALAPLQRVAGVAARVSEMPLERGEVALGELVPARDADPRTEAGQVGSALNRLLVSMDSALNARHASEMRVRQFVADASHELRTPLAAIRGYAELTRRHRATLPEDTAYAMTRVESEAARMTSLVEDLLLLARLDSGRPLAAEPVDLTSVVVDAVSDAHAVSQDHRWELDLPDEPVEVVGDAGRLHQVVANLLSNARTHTPPGTAVEVALRREDGTCVVTVSDDGPGIPPDLLPDVFERFARGDSSRSRGAGSTGLGLAIVAAIVTAHGGAVGVGSVPGRTRFTVRLPLTPSADRPVDALLEPARRASEQPQRTAS</sequence>
<keyword evidence="11 13" id="KW-0472">Membrane</keyword>
<organism evidence="15 16">
    <name type="scientific">Motilibacter rhizosphaerae</name>
    <dbReference type="NCBI Taxonomy" id="598652"/>
    <lineage>
        <taxon>Bacteria</taxon>
        <taxon>Bacillati</taxon>
        <taxon>Actinomycetota</taxon>
        <taxon>Actinomycetes</taxon>
        <taxon>Motilibacterales</taxon>
        <taxon>Motilibacteraceae</taxon>
        <taxon>Motilibacter</taxon>
    </lineage>
</organism>
<evidence type="ECO:0000256" key="6">
    <source>
        <dbReference type="ARBA" id="ARBA00022679"/>
    </source>
</evidence>
<evidence type="ECO:0000259" key="14">
    <source>
        <dbReference type="PROSITE" id="PS50109"/>
    </source>
</evidence>
<dbReference type="CDD" id="cd00075">
    <property type="entry name" value="HATPase"/>
    <property type="match status" value="1"/>
</dbReference>
<evidence type="ECO:0000256" key="13">
    <source>
        <dbReference type="SAM" id="Phobius"/>
    </source>
</evidence>
<feature type="region of interest" description="Disordered" evidence="12">
    <location>
        <begin position="485"/>
        <end position="507"/>
    </location>
</feature>
<dbReference type="SUPFAM" id="SSF47384">
    <property type="entry name" value="Homodimeric domain of signal transducing histidine kinase"/>
    <property type="match status" value="1"/>
</dbReference>
<comment type="catalytic activity">
    <reaction evidence="1">
        <text>ATP + protein L-histidine = ADP + protein N-phospho-L-histidine.</text>
        <dbReference type="EC" id="2.7.13.3"/>
    </reaction>
</comment>